<dbReference type="EMBL" id="CM045765">
    <property type="protein sequence ID" value="KAI8001696.1"/>
    <property type="molecule type" value="Genomic_DNA"/>
</dbReference>
<evidence type="ECO:0000313" key="1">
    <source>
        <dbReference type="EMBL" id="KAI8001696.1"/>
    </source>
</evidence>
<accession>A0ACC0GKJ5</accession>
<reference evidence="1 2" key="1">
    <citation type="journal article" date="2022" name="Plant J.">
        <title>Chromosome-level genome of Camellia lanceoleosa provides a valuable resource for understanding genome evolution and self-incompatibility.</title>
        <authorList>
            <person name="Gong W."/>
            <person name="Xiao S."/>
            <person name="Wang L."/>
            <person name="Liao Z."/>
            <person name="Chang Y."/>
            <person name="Mo W."/>
            <person name="Hu G."/>
            <person name="Li W."/>
            <person name="Zhao G."/>
            <person name="Zhu H."/>
            <person name="Hu X."/>
            <person name="Ji K."/>
            <person name="Xiang X."/>
            <person name="Song Q."/>
            <person name="Yuan D."/>
            <person name="Jin S."/>
            <person name="Zhang L."/>
        </authorList>
    </citation>
    <scope>NUCLEOTIDE SEQUENCE [LARGE SCALE GENOMIC DNA]</scope>
    <source>
        <strain evidence="1">SQ_2022a</strain>
    </source>
</reference>
<organism evidence="1 2">
    <name type="scientific">Camellia lanceoleosa</name>
    <dbReference type="NCBI Taxonomy" id="1840588"/>
    <lineage>
        <taxon>Eukaryota</taxon>
        <taxon>Viridiplantae</taxon>
        <taxon>Streptophyta</taxon>
        <taxon>Embryophyta</taxon>
        <taxon>Tracheophyta</taxon>
        <taxon>Spermatophyta</taxon>
        <taxon>Magnoliopsida</taxon>
        <taxon>eudicotyledons</taxon>
        <taxon>Gunneridae</taxon>
        <taxon>Pentapetalae</taxon>
        <taxon>asterids</taxon>
        <taxon>Ericales</taxon>
        <taxon>Theaceae</taxon>
        <taxon>Camellia</taxon>
    </lineage>
</organism>
<evidence type="ECO:0000313" key="2">
    <source>
        <dbReference type="Proteomes" id="UP001060215"/>
    </source>
</evidence>
<proteinExistence type="predicted"/>
<name>A0ACC0GKJ5_9ERIC</name>
<protein>
    <submittedName>
        <fullName evidence="1">Uncharacterized protein</fullName>
    </submittedName>
</protein>
<keyword evidence="2" id="KW-1185">Reference proteome</keyword>
<sequence length="103" mass="11038">MATILGVEAGVCRQLDDKLWKEHGAVLSCGARAEAEMEEGCDNLALVLQPLAVDRGDQEGLMGPTPMQVESSNFLGRNGIPAAEEVSDWVLECILEVSRLLGL</sequence>
<dbReference type="Proteomes" id="UP001060215">
    <property type="component" value="Chromosome 8"/>
</dbReference>
<gene>
    <name evidence="1" type="ORF">LOK49_LG09G00354</name>
</gene>
<comment type="caution">
    <text evidence="1">The sequence shown here is derived from an EMBL/GenBank/DDBJ whole genome shotgun (WGS) entry which is preliminary data.</text>
</comment>